<dbReference type="KEGG" id="sgq:SGLAD_v1c06990"/>
<keyword evidence="3" id="KW-1185">Reference proteome</keyword>
<dbReference type="OrthoDB" id="387949at2"/>
<feature type="transmembrane region" description="Helical" evidence="1">
    <location>
        <begin position="331"/>
        <end position="351"/>
    </location>
</feature>
<evidence type="ECO:0000256" key="1">
    <source>
        <dbReference type="SAM" id="Phobius"/>
    </source>
</evidence>
<feature type="transmembrane region" description="Helical" evidence="1">
    <location>
        <begin position="246"/>
        <end position="268"/>
    </location>
</feature>
<feature type="transmembrane region" description="Helical" evidence="1">
    <location>
        <begin position="300"/>
        <end position="319"/>
    </location>
</feature>
<dbReference type="RefSeq" id="WP_134297677.1">
    <property type="nucleotide sequence ID" value="NZ_CP038013.1"/>
</dbReference>
<keyword evidence="1" id="KW-1133">Transmembrane helix</keyword>
<feature type="transmembrane region" description="Helical" evidence="1">
    <location>
        <begin position="141"/>
        <end position="164"/>
    </location>
</feature>
<dbReference type="EMBL" id="CP038013">
    <property type="protein sequence ID" value="QBQ07898.1"/>
    <property type="molecule type" value="Genomic_DNA"/>
</dbReference>
<feature type="transmembrane region" description="Helical" evidence="1">
    <location>
        <begin position="54"/>
        <end position="76"/>
    </location>
</feature>
<evidence type="ECO:0008006" key="4">
    <source>
        <dbReference type="Google" id="ProtNLM"/>
    </source>
</evidence>
<evidence type="ECO:0000313" key="2">
    <source>
        <dbReference type="EMBL" id="QBQ07898.1"/>
    </source>
</evidence>
<sequence length="395" mass="47234">MSMRSRRYRRSMRIGGRALEESLVHGKMGDMYTKRFLKSKHVNMVSEGDFISRVRCLCIATYSLPFQLIWVFYFIYARFAVQIESTKTYVVPGEDNYLFKDQINLLNIFVVLQLYHVLLLSITMIVMLNQTLGIGTTIFTAIYNFLFISEILLYGSFIFILDWIGILHKFKDASYVWEMIKTQWMWLIGIIFLLKSFRPLIRIFKHVNMWNREWIRIDRYRKTEDKENAFVFKTWVTPGEIKSRRAMIIAGWFVIILASVFEITDVFLGTHYETTKYIILIFGYIVFLGAYVVPYNKLSLIFFWLNQTFILGLLIYALYLIQNQAWQSGNWYMYFYALLILPWYISLKAAIRYTWTIKDAEEIKAIVLNMFENKDDFEKFLEQRKENRKVEHTSV</sequence>
<gene>
    <name evidence="2" type="ORF">SGLAD_v1c06990</name>
</gene>
<name>A0A4P7AJC3_9MOLU</name>
<dbReference type="AlphaFoldDB" id="A0A4P7AJC3"/>
<evidence type="ECO:0000313" key="3">
    <source>
        <dbReference type="Proteomes" id="UP000294309"/>
    </source>
</evidence>
<keyword evidence="1" id="KW-0472">Membrane</keyword>
<protein>
    <recommendedName>
        <fullName evidence="4">Transmembrane protein</fullName>
    </recommendedName>
</protein>
<dbReference type="Proteomes" id="UP000294309">
    <property type="component" value="Chromosome"/>
</dbReference>
<feature type="transmembrane region" description="Helical" evidence="1">
    <location>
        <begin position="184"/>
        <end position="201"/>
    </location>
</feature>
<feature type="transmembrane region" description="Helical" evidence="1">
    <location>
        <begin position="105"/>
        <end position="129"/>
    </location>
</feature>
<keyword evidence="1" id="KW-0812">Transmembrane</keyword>
<accession>A0A4P7AJC3</accession>
<proteinExistence type="predicted"/>
<organism evidence="2 3">
    <name type="scientific">Spiroplasma gladiatoris</name>
    <dbReference type="NCBI Taxonomy" id="2143"/>
    <lineage>
        <taxon>Bacteria</taxon>
        <taxon>Bacillati</taxon>
        <taxon>Mycoplasmatota</taxon>
        <taxon>Mollicutes</taxon>
        <taxon>Entomoplasmatales</taxon>
        <taxon>Spiroplasmataceae</taxon>
        <taxon>Spiroplasma</taxon>
    </lineage>
</organism>
<reference evidence="2 3" key="1">
    <citation type="submission" date="2019-03" db="EMBL/GenBank/DDBJ databases">
        <title>Complete genome sequence of Spiroplasma gladiatoris TG-1 (DSM 22552).</title>
        <authorList>
            <person name="Lin Y.-C."/>
            <person name="Chou L."/>
            <person name="Kuo C.-H."/>
        </authorList>
    </citation>
    <scope>NUCLEOTIDE SEQUENCE [LARGE SCALE GENOMIC DNA]</scope>
    <source>
        <strain evidence="2 3">TG-1</strain>
    </source>
</reference>
<feature type="transmembrane region" description="Helical" evidence="1">
    <location>
        <begin position="274"/>
        <end position="293"/>
    </location>
</feature>